<comment type="caution">
    <text evidence="20">The sequence shown here is derived from an EMBL/GenBank/DDBJ whole genome shotgun (WGS) entry which is preliminary data.</text>
</comment>
<feature type="coiled-coil region" evidence="15">
    <location>
        <begin position="319"/>
        <end position="346"/>
    </location>
</feature>
<evidence type="ECO:0000256" key="2">
    <source>
        <dbReference type="ARBA" id="ARBA00004429"/>
    </source>
</evidence>
<dbReference type="Pfam" id="PF01627">
    <property type="entry name" value="Hpt"/>
    <property type="match status" value="1"/>
</dbReference>
<dbReference type="Pfam" id="PF00072">
    <property type="entry name" value="Response_reg"/>
    <property type="match status" value="1"/>
</dbReference>
<dbReference type="InterPro" id="IPR005467">
    <property type="entry name" value="His_kinase_dom"/>
</dbReference>
<dbReference type="PANTHER" id="PTHR43047">
    <property type="entry name" value="TWO-COMPONENT HISTIDINE PROTEIN KINASE"/>
    <property type="match status" value="1"/>
</dbReference>
<dbReference type="Pfam" id="PF00512">
    <property type="entry name" value="HisKA"/>
    <property type="match status" value="1"/>
</dbReference>
<dbReference type="InterPro" id="IPR003661">
    <property type="entry name" value="HisK_dim/P_dom"/>
</dbReference>
<dbReference type="Proteomes" id="UP000251889">
    <property type="component" value="Unassembled WGS sequence"/>
</dbReference>
<dbReference type="InterPro" id="IPR036890">
    <property type="entry name" value="HATPase_C_sf"/>
</dbReference>
<dbReference type="PRINTS" id="PR00344">
    <property type="entry name" value="BCTRLSENSOR"/>
</dbReference>
<feature type="modified residue" description="Phosphohistidine" evidence="13">
    <location>
        <position position="765"/>
    </location>
</feature>
<dbReference type="OrthoDB" id="9781208at2"/>
<dbReference type="AlphaFoldDB" id="A0A364Y2I3"/>
<accession>A0A364Y2I3</accession>
<feature type="transmembrane region" description="Helical" evidence="16">
    <location>
        <begin position="6"/>
        <end position="27"/>
    </location>
</feature>
<keyword evidence="21" id="KW-1185">Reference proteome</keyword>
<dbReference type="FunFam" id="3.30.565.10:FF:000010">
    <property type="entry name" value="Sensor histidine kinase RcsC"/>
    <property type="match status" value="1"/>
</dbReference>
<proteinExistence type="predicted"/>
<keyword evidence="11 16" id="KW-1133">Transmembrane helix</keyword>
<dbReference type="InterPro" id="IPR001789">
    <property type="entry name" value="Sig_transdc_resp-reg_receiver"/>
</dbReference>
<evidence type="ECO:0000256" key="12">
    <source>
        <dbReference type="ARBA" id="ARBA00023136"/>
    </source>
</evidence>
<feature type="transmembrane region" description="Helical" evidence="16">
    <location>
        <begin position="294"/>
        <end position="313"/>
    </location>
</feature>
<keyword evidence="7" id="KW-0808">Transferase</keyword>
<dbReference type="Gene3D" id="3.40.50.2300">
    <property type="match status" value="1"/>
</dbReference>
<keyword evidence="9" id="KW-0418">Kinase</keyword>
<name>A0A364Y2I3_9BACT</name>
<feature type="domain" description="Response regulatory" evidence="18">
    <location>
        <begin position="586"/>
        <end position="701"/>
    </location>
</feature>
<dbReference type="CDD" id="cd00082">
    <property type="entry name" value="HisKA"/>
    <property type="match status" value="1"/>
</dbReference>
<dbReference type="EMBL" id="QMFY01000008">
    <property type="protein sequence ID" value="RAW00170.1"/>
    <property type="molecule type" value="Genomic_DNA"/>
</dbReference>
<evidence type="ECO:0000256" key="16">
    <source>
        <dbReference type="SAM" id="Phobius"/>
    </source>
</evidence>
<feature type="domain" description="Histidine kinase" evidence="17">
    <location>
        <begin position="346"/>
        <end position="564"/>
    </location>
</feature>
<evidence type="ECO:0000259" key="19">
    <source>
        <dbReference type="PROSITE" id="PS50894"/>
    </source>
</evidence>
<dbReference type="PROSITE" id="PS50109">
    <property type="entry name" value="HIS_KIN"/>
    <property type="match status" value="1"/>
</dbReference>
<dbReference type="Gene3D" id="1.20.120.160">
    <property type="entry name" value="HPT domain"/>
    <property type="match status" value="1"/>
</dbReference>
<organism evidence="20 21">
    <name type="scientific">Pseudochryseolinea flava</name>
    <dbReference type="NCBI Taxonomy" id="2059302"/>
    <lineage>
        <taxon>Bacteria</taxon>
        <taxon>Pseudomonadati</taxon>
        <taxon>Bacteroidota</taxon>
        <taxon>Cytophagia</taxon>
        <taxon>Cytophagales</taxon>
        <taxon>Fulvivirgaceae</taxon>
        <taxon>Pseudochryseolinea</taxon>
    </lineage>
</organism>
<dbReference type="Gene3D" id="3.30.565.10">
    <property type="entry name" value="Histidine kinase-like ATPase, C-terminal domain"/>
    <property type="match status" value="1"/>
</dbReference>
<keyword evidence="12 16" id="KW-0472">Membrane</keyword>
<dbReference type="InterPro" id="IPR036641">
    <property type="entry name" value="HPT_dom_sf"/>
</dbReference>
<evidence type="ECO:0000256" key="13">
    <source>
        <dbReference type="PROSITE-ProRule" id="PRU00110"/>
    </source>
</evidence>
<evidence type="ECO:0000256" key="15">
    <source>
        <dbReference type="SAM" id="Coils"/>
    </source>
</evidence>
<dbReference type="GO" id="GO:0005886">
    <property type="term" value="C:plasma membrane"/>
    <property type="evidence" value="ECO:0007669"/>
    <property type="project" value="UniProtKB-SubCell"/>
</dbReference>
<dbReference type="SMART" id="SM00448">
    <property type="entry name" value="REC"/>
    <property type="match status" value="1"/>
</dbReference>
<evidence type="ECO:0000313" key="21">
    <source>
        <dbReference type="Proteomes" id="UP000251889"/>
    </source>
</evidence>
<evidence type="ECO:0000256" key="10">
    <source>
        <dbReference type="ARBA" id="ARBA00022840"/>
    </source>
</evidence>
<keyword evidence="5" id="KW-0997">Cell inner membrane</keyword>
<dbReference type="PROSITE" id="PS50894">
    <property type="entry name" value="HPT"/>
    <property type="match status" value="1"/>
</dbReference>
<evidence type="ECO:0000256" key="8">
    <source>
        <dbReference type="ARBA" id="ARBA00022692"/>
    </source>
</evidence>
<protein>
    <recommendedName>
        <fullName evidence="3">histidine kinase</fullName>
        <ecNumber evidence="3">2.7.13.3</ecNumber>
    </recommendedName>
</protein>
<keyword evidence="4" id="KW-1003">Cell membrane</keyword>
<evidence type="ECO:0000313" key="20">
    <source>
        <dbReference type="EMBL" id="RAW00170.1"/>
    </source>
</evidence>
<keyword evidence="10" id="KW-0067">ATP-binding</keyword>
<keyword evidence="8 16" id="KW-0812">Transmembrane</keyword>
<dbReference type="InterPro" id="IPR036097">
    <property type="entry name" value="HisK_dim/P_sf"/>
</dbReference>
<sequence>MQRKILIGFTLTFVAILLALGIARYAFNDVMDTVDELSVPNEKLGALNRVFQEITTLDQLQRADAIKNPKKPHRVFLNESNELLGLIDSLSLMDWDSVQRQRIVSMKDVFRRRDKAFFSYLRQKSLLASNTNLSRRIDTLSNIINDKKIEIDTNVVTTQKKTITTFLPDTMADKKDDRGFFSKLFGGKKKNEPATETTNIKVQEELSVTVDTVAVARQNKALEEVEKIMYDLETDQRTQNRKLLRQELEVIHANTLFISELLSILHQVENEELVKMRSQNDHAANLMNKSIGRIVILVLILFLGTAFVIYLIWIDITKSNFYKDQLEKAKDEAEELSLVKQRFLANMSHEIRTPLQSIIGYAEHIKQQKAIDREAVDAIHSSSEHLLHIVNEVLDYSRIASGNLTFEKEDFSLQSVIHEVTAAMRIQAEKKKLTFLLELESDQDYALRGDSFRLRQILYNLLGNAIKFTHKGFVKLHLKTIPNLNSVKCRFDIVDTGIGIKAEDLSKIFNQFEQANTSIARQYGGTGLGLTIVKSLIESQDGNLTISSAPGQGSTFSVELIFEKAVTRKPTAKNTTPAKPDHFVGKVIAVDDDAMILRLCGLILSKFNIEHDLYNEAEKLLQEKKDERVTHFMMDIRMPRINGIELCSALKKIYGNRVQYIALTAHVLPEEQEELLSQGFDKVLSKPFHEEDLIALLGHTVDEKPAEVERSSSIDVAALRKMTFDDDELFHSVINQFIVDTSSDHHKLTNAIASHDIGTIRETVHKLTGRIGQMGARHISDKLHRIEKRIDQGENLAAMLNDIRHSEELVRKLVEEVKQLMLAESKL</sequence>
<keyword evidence="10" id="KW-0547">Nucleotide-binding</keyword>
<feature type="modified residue" description="4-aspartylphosphate" evidence="14">
    <location>
        <position position="635"/>
    </location>
</feature>
<evidence type="ECO:0000259" key="18">
    <source>
        <dbReference type="PROSITE" id="PS50110"/>
    </source>
</evidence>
<evidence type="ECO:0000256" key="6">
    <source>
        <dbReference type="ARBA" id="ARBA00022553"/>
    </source>
</evidence>
<evidence type="ECO:0000256" key="5">
    <source>
        <dbReference type="ARBA" id="ARBA00022519"/>
    </source>
</evidence>
<dbReference type="PROSITE" id="PS50110">
    <property type="entry name" value="RESPONSE_REGULATORY"/>
    <property type="match status" value="1"/>
</dbReference>
<evidence type="ECO:0000256" key="9">
    <source>
        <dbReference type="ARBA" id="ARBA00022777"/>
    </source>
</evidence>
<dbReference type="Gene3D" id="1.10.287.130">
    <property type="match status" value="1"/>
</dbReference>
<comment type="subcellular location">
    <subcellularLocation>
        <location evidence="2">Cell inner membrane</location>
        <topology evidence="2">Multi-pass membrane protein</topology>
    </subcellularLocation>
</comment>
<dbReference type="RefSeq" id="WP_112748008.1">
    <property type="nucleotide sequence ID" value="NZ_QMFY01000008.1"/>
</dbReference>
<evidence type="ECO:0000256" key="3">
    <source>
        <dbReference type="ARBA" id="ARBA00012438"/>
    </source>
</evidence>
<evidence type="ECO:0000256" key="1">
    <source>
        <dbReference type="ARBA" id="ARBA00000085"/>
    </source>
</evidence>
<comment type="catalytic activity">
    <reaction evidence="1">
        <text>ATP + protein L-histidine = ADP + protein N-phospho-L-histidine.</text>
        <dbReference type="EC" id="2.7.13.3"/>
    </reaction>
</comment>
<dbReference type="Pfam" id="PF02518">
    <property type="entry name" value="HATPase_c"/>
    <property type="match status" value="1"/>
</dbReference>
<dbReference type="SUPFAM" id="SSF55874">
    <property type="entry name" value="ATPase domain of HSP90 chaperone/DNA topoisomerase II/histidine kinase"/>
    <property type="match status" value="1"/>
</dbReference>
<keyword evidence="6 14" id="KW-0597">Phosphoprotein</keyword>
<dbReference type="InterPro" id="IPR011006">
    <property type="entry name" value="CheY-like_superfamily"/>
</dbReference>
<dbReference type="SMART" id="SM00388">
    <property type="entry name" value="HisKA"/>
    <property type="match status" value="1"/>
</dbReference>
<dbReference type="InterPro" id="IPR008207">
    <property type="entry name" value="Sig_transdc_His_kin_Hpt_dom"/>
</dbReference>
<dbReference type="GO" id="GO:0000155">
    <property type="term" value="F:phosphorelay sensor kinase activity"/>
    <property type="evidence" value="ECO:0007669"/>
    <property type="project" value="InterPro"/>
</dbReference>
<dbReference type="SUPFAM" id="SSF52172">
    <property type="entry name" value="CheY-like"/>
    <property type="match status" value="1"/>
</dbReference>
<dbReference type="SUPFAM" id="SSF47384">
    <property type="entry name" value="Homodimeric domain of signal transducing histidine kinase"/>
    <property type="match status" value="1"/>
</dbReference>
<evidence type="ECO:0000256" key="4">
    <source>
        <dbReference type="ARBA" id="ARBA00022475"/>
    </source>
</evidence>
<gene>
    <name evidence="20" type="ORF">DQQ10_16610</name>
</gene>
<keyword evidence="15" id="KW-0175">Coiled coil</keyword>
<evidence type="ECO:0000256" key="7">
    <source>
        <dbReference type="ARBA" id="ARBA00022679"/>
    </source>
</evidence>
<feature type="domain" description="HPt" evidence="19">
    <location>
        <begin position="726"/>
        <end position="827"/>
    </location>
</feature>
<dbReference type="PANTHER" id="PTHR43047:SF64">
    <property type="entry name" value="HISTIDINE KINASE CONTAINING CHEY-HOMOLOGOUS RECEIVER DOMAIN AND PAS DOMAIN-RELATED"/>
    <property type="match status" value="1"/>
</dbReference>
<evidence type="ECO:0000256" key="14">
    <source>
        <dbReference type="PROSITE-ProRule" id="PRU00169"/>
    </source>
</evidence>
<reference evidence="20 21" key="1">
    <citation type="submission" date="2018-06" db="EMBL/GenBank/DDBJ databases">
        <title>Chryseolinea flavus sp. nov., a member of the phylum Bacteroidetes isolated from soil.</title>
        <authorList>
            <person name="Li Y."/>
            <person name="Wang J."/>
        </authorList>
    </citation>
    <scope>NUCLEOTIDE SEQUENCE [LARGE SCALE GENOMIC DNA]</scope>
    <source>
        <strain evidence="20 21">SDU1-6</strain>
    </source>
</reference>
<dbReference type="CDD" id="cd17546">
    <property type="entry name" value="REC_hyHK_CKI1_RcsC-like"/>
    <property type="match status" value="1"/>
</dbReference>
<dbReference type="InterPro" id="IPR003594">
    <property type="entry name" value="HATPase_dom"/>
</dbReference>
<dbReference type="CDD" id="cd16922">
    <property type="entry name" value="HATPase_EvgS-ArcB-TorS-like"/>
    <property type="match status" value="1"/>
</dbReference>
<dbReference type="EC" id="2.7.13.3" evidence="3"/>
<evidence type="ECO:0000256" key="11">
    <source>
        <dbReference type="ARBA" id="ARBA00022989"/>
    </source>
</evidence>
<dbReference type="InterPro" id="IPR004358">
    <property type="entry name" value="Sig_transdc_His_kin-like_C"/>
</dbReference>
<dbReference type="SMART" id="SM00387">
    <property type="entry name" value="HATPase_c"/>
    <property type="match status" value="1"/>
</dbReference>
<evidence type="ECO:0000259" key="17">
    <source>
        <dbReference type="PROSITE" id="PS50109"/>
    </source>
</evidence>
<dbReference type="SUPFAM" id="SSF47226">
    <property type="entry name" value="Histidine-containing phosphotransfer domain, HPT domain"/>
    <property type="match status" value="1"/>
</dbReference>